<dbReference type="AlphaFoldDB" id="A0A5J5B0F5"/>
<evidence type="ECO:0000256" key="1">
    <source>
        <dbReference type="SAM" id="MobiDB-lite"/>
    </source>
</evidence>
<dbReference type="EMBL" id="CM018039">
    <property type="protein sequence ID" value="KAA8536018.1"/>
    <property type="molecule type" value="Genomic_DNA"/>
</dbReference>
<feature type="region of interest" description="Disordered" evidence="1">
    <location>
        <begin position="1"/>
        <end position="36"/>
    </location>
</feature>
<protein>
    <submittedName>
        <fullName evidence="2">Uncharacterized protein</fullName>
    </submittedName>
</protein>
<accession>A0A5J5B0F5</accession>
<keyword evidence="3" id="KW-1185">Reference proteome</keyword>
<gene>
    <name evidence="2" type="ORF">F0562_028496</name>
</gene>
<evidence type="ECO:0000313" key="3">
    <source>
        <dbReference type="Proteomes" id="UP000325577"/>
    </source>
</evidence>
<dbReference type="Proteomes" id="UP000325577">
    <property type="component" value="Linkage Group LG16"/>
</dbReference>
<proteinExistence type="predicted"/>
<reference evidence="2 3" key="1">
    <citation type="submission" date="2019-09" db="EMBL/GenBank/DDBJ databases">
        <title>A chromosome-level genome assembly of the Chinese tupelo Nyssa sinensis.</title>
        <authorList>
            <person name="Yang X."/>
            <person name="Kang M."/>
            <person name="Yang Y."/>
            <person name="Xiong H."/>
            <person name="Wang M."/>
            <person name="Zhang Z."/>
            <person name="Wang Z."/>
            <person name="Wu H."/>
            <person name="Ma T."/>
            <person name="Liu J."/>
            <person name="Xi Z."/>
        </authorList>
    </citation>
    <scope>NUCLEOTIDE SEQUENCE [LARGE SCALE GENOMIC DNA]</scope>
    <source>
        <strain evidence="2">J267</strain>
        <tissue evidence="2">Leaf</tissue>
    </source>
</reference>
<organism evidence="2 3">
    <name type="scientific">Nyssa sinensis</name>
    <dbReference type="NCBI Taxonomy" id="561372"/>
    <lineage>
        <taxon>Eukaryota</taxon>
        <taxon>Viridiplantae</taxon>
        <taxon>Streptophyta</taxon>
        <taxon>Embryophyta</taxon>
        <taxon>Tracheophyta</taxon>
        <taxon>Spermatophyta</taxon>
        <taxon>Magnoliopsida</taxon>
        <taxon>eudicotyledons</taxon>
        <taxon>Gunneridae</taxon>
        <taxon>Pentapetalae</taxon>
        <taxon>asterids</taxon>
        <taxon>Cornales</taxon>
        <taxon>Nyssaceae</taxon>
        <taxon>Nyssa</taxon>
    </lineage>
</organism>
<evidence type="ECO:0000313" key="2">
    <source>
        <dbReference type="EMBL" id="KAA8536018.1"/>
    </source>
</evidence>
<sequence>MKSNSTIRAATPQGELPSDGRYVCPRRSYGDKEKNRSGFSIVDNQRTAISITIGMSKRTQPMLCSVVSTADSDLCLSQSSYIHVLKAALTLLLKAAINHH</sequence>
<name>A0A5J5B0F5_9ASTE</name>